<evidence type="ECO:0000313" key="2">
    <source>
        <dbReference type="EMBL" id="KAF7724529.1"/>
    </source>
</evidence>
<evidence type="ECO:0000256" key="1">
    <source>
        <dbReference type="SAM" id="MobiDB-lite"/>
    </source>
</evidence>
<evidence type="ECO:0000313" key="3">
    <source>
        <dbReference type="Proteomes" id="UP000605846"/>
    </source>
</evidence>
<dbReference type="OrthoDB" id="2138242at2759"/>
<sequence>MKVVRLLLGHFSANHKPFFCYRIPESLTLLFSLGDISTQFNLPDIHRHPHLRDHFKSKDNQSYRDTEYIYVPGDALVNVAVERKQYLLAELCKLKPNEYKTGPADTIINRLPNFIPAKKEERIDKIVEMNWQPMTPSGSLAKPSVNTPPALILPEGNRVSSKPESLSPPKVRVSSAETYAVSQETRETSTRMLNQAPNRRQHRNEEEPISKRQRINGNEHQQDEQRPQHILPKPVHTVSSQIHSPSNNSSLLAKRMSLKQNKNARNLTIYAPSYNEQISMGVRSAPLNSNFHQRSQQPQQPHHGPPRTSAVQPHEVPHPPHTSYYLPSVHPSGASLHPGHRLAPLLSPRVQPPGQSSLPKQEFAIPPVVPSQQAPLSAHPHPPNSANPYQQYASSPSMYKNHPTRGEGNIGAGYPASASTVPLPPQTPTTSSHAALQRQQFLQPFDHLFDTIETTRTLKSTLDDQIRRSSTLIQTLQASVTTLEGLVRNQVNEIRKEMMGEMEASLDDIVRRIGVLEGKMGDGQRLQENGQSSHTNRENPPDFSTLKSPPAIVRSQNDIRPQECQSMLNTLLERLDRLERQLES</sequence>
<organism evidence="2 3">
    <name type="scientific">Apophysomyces ossiformis</name>
    <dbReference type="NCBI Taxonomy" id="679940"/>
    <lineage>
        <taxon>Eukaryota</taxon>
        <taxon>Fungi</taxon>
        <taxon>Fungi incertae sedis</taxon>
        <taxon>Mucoromycota</taxon>
        <taxon>Mucoromycotina</taxon>
        <taxon>Mucoromycetes</taxon>
        <taxon>Mucorales</taxon>
        <taxon>Mucorineae</taxon>
        <taxon>Mucoraceae</taxon>
        <taxon>Apophysomyces</taxon>
    </lineage>
</organism>
<dbReference type="EMBL" id="JABAYA010000117">
    <property type="protein sequence ID" value="KAF7724529.1"/>
    <property type="molecule type" value="Genomic_DNA"/>
</dbReference>
<proteinExistence type="predicted"/>
<protein>
    <submittedName>
        <fullName evidence="2">Uncharacterized protein</fullName>
    </submittedName>
</protein>
<feature type="region of interest" description="Disordered" evidence="1">
    <location>
        <begin position="134"/>
        <end position="228"/>
    </location>
</feature>
<reference evidence="2" key="1">
    <citation type="submission" date="2020-01" db="EMBL/GenBank/DDBJ databases">
        <title>Genome Sequencing of Three Apophysomyces-Like Fungal Strains Confirms a Novel Fungal Genus in the Mucoromycota with divergent Burkholderia-like Endosymbiotic Bacteria.</title>
        <authorList>
            <person name="Stajich J.E."/>
            <person name="Macias A.M."/>
            <person name="Carter-House D."/>
            <person name="Lovett B."/>
            <person name="Kasson L.R."/>
            <person name="Berry K."/>
            <person name="Grigoriev I."/>
            <person name="Chang Y."/>
            <person name="Spatafora J."/>
            <person name="Kasson M.T."/>
        </authorList>
    </citation>
    <scope>NUCLEOTIDE SEQUENCE</scope>
    <source>
        <strain evidence="2">NRRL A-21654</strain>
    </source>
</reference>
<comment type="caution">
    <text evidence="2">The sequence shown here is derived from an EMBL/GenBank/DDBJ whole genome shotgun (WGS) entry which is preliminary data.</text>
</comment>
<dbReference type="AlphaFoldDB" id="A0A8H7BIJ2"/>
<name>A0A8H7BIJ2_9FUNG</name>
<feature type="compositionally biased region" description="Polar residues" evidence="1">
    <location>
        <begin position="386"/>
        <end position="398"/>
    </location>
</feature>
<keyword evidence="3" id="KW-1185">Reference proteome</keyword>
<feature type="region of interest" description="Disordered" evidence="1">
    <location>
        <begin position="288"/>
        <end position="432"/>
    </location>
</feature>
<feature type="region of interest" description="Disordered" evidence="1">
    <location>
        <begin position="520"/>
        <end position="550"/>
    </location>
</feature>
<gene>
    <name evidence="2" type="ORF">EC973_000906</name>
</gene>
<dbReference type="Proteomes" id="UP000605846">
    <property type="component" value="Unassembled WGS sequence"/>
</dbReference>
<accession>A0A8H7BIJ2</accession>